<dbReference type="InterPro" id="IPR003591">
    <property type="entry name" value="Leu-rich_rpt_typical-subtyp"/>
</dbReference>
<dbReference type="GO" id="GO:0005737">
    <property type="term" value="C:cytoplasm"/>
    <property type="evidence" value="ECO:0007669"/>
    <property type="project" value="TreeGrafter"/>
</dbReference>
<dbReference type="Gene3D" id="3.80.10.10">
    <property type="entry name" value="Ribonuclease Inhibitor"/>
    <property type="match status" value="2"/>
</dbReference>
<dbReference type="VEuPathDB" id="FungiDB:SPPG_06740"/>
<dbReference type="OrthoDB" id="2151115at2759"/>
<name>A0A0L0HAK6_SPIPD</name>
<protein>
    <submittedName>
        <fullName evidence="4">Uncharacterized protein</fullName>
    </submittedName>
</protein>
<dbReference type="InterPro" id="IPR001611">
    <property type="entry name" value="Leu-rich_rpt"/>
</dbReference>
<reference evidence="4 5" key="1">
    <citation type="submission" date="2009-08" db="EMBL/GenBank/DDBJ databases">
        <title>The Genome Sequence of Spizellomyces punctatus strain DAOM BR117.</title>
        <authorList>
            <consortium name="The Broad Institute Genome Sequencing Platform"/>
            <person name="Russ C."/>
            <person name="Cuomo C."/>
            <person name="Shea T."/>
            <person name="Young S.K."/>
            <person name="Zeng Q."/>
            <person name="Koehrsen M."/>
            <person name="Haas B."/>
            <person name="Borodovsky M."/>
            <person name="Guigo R."/>
            <person name="Alvarado L."/>
            <person name="Berlin A."/>
            <person name="Bochicchio J."/>
            <person name="Borenstein D."/>
            <person name="Chapman S."/>
            <person name="Chen Z."/>
            <person name="Engels R."/>
            <person name="Freedman E."/>
            <person name="Gellesch M."/>
            <person name="Goldberg J."/>
            <person name="Griggs A."/>
            <person name="Gujja S."/>
            <person name="Heiman D."/>
            <person name="Hepburn T."/>
            <person name="Howarth C."/>
            <person name="Jen D."/>
            <person name="Larson L."/>
            <person name="Lewis B."/>
            <person name="Mehta T."/>
            <person name="Park D."/>
            <person name="Pearson M."/>
            <person name="Roberts A."/>
            <person name="Saif S."/>
            <person name="Shenoy N."/>
            <person name="Sisk P."/>
            <person name="Stolte C."/>
            <person name="Sykes S."/>
            <person name="Thomson T."/>
            <person name="Walk T."/>
            <person name="White J."/>
            <person name="Yandava C."/>
            <person name="Burger G."/>
            <person name="Gray M.W."/>
            <person name="Holland P.W.H."/>
            <person name="King N."/>
            <person name="Lang F.B.F."/>
            <person name="Roger A.J."/>
            <person name="Ruiz-Trillo I."/>
            <person name="Lander E."/>
            <person name="Nusbaum C."/>
        </authorList>
    </citation>
    <scope>NUCLEOTIDE SEQUENCE [LARGE SCALE GENOMIC DNA]</scope>
    <source>
        <strain evidence="4 5">DAOM BR117</strain>
    </source>
</reference>
<feature type="region of interest" description="Disordered" evidence="3">
    <location>
        <begin position="226"/>
        <end position="247"/>
    </location>
</feature>
<dbReference type="InterPro" id="IPR032675">
    <property type="entry name" value="LRR_dom_sf"/>
</dbReference>
<feature type="region of interest" description="Disordered" evidence="3">
    <location>
        <begin position="387"/>
        <end position="412"/>
    </location>
</feature>
<dbReference type="GeneID" id="27690023"/>
<dbReference type="InParanoid" id="A0A0L0HAK6"/>
<dbReference type="SMART" id="SM00364">
    <property type="entry name" value="LRR_BAC"/>
    <property type="match status" value="5"/>
</dbReference>
<evidence type="ECO:0000256" key="3">
    <source>
        <dbReference type="SAM" id="MobiDB-lite"/>
    </source>
</evidence>
<dbReference type="eggNOG" id="KOG0444">
    <property type="taxonomic scope" value="Eukaryota"/>
</dbReference>
<dbReference type="EMBL" id="KQ257462">
    <property type="protein sequence ID" value="KNC97738.1"/>
    <property type="molecule type" value="Genomic_DNA"/>
</dbReference>
<dbReference type="Proteomes" id="UP000053201">
    <property type="component" value="Unassembled WGS sequence"/>
</dbReference>
<evidence type="ECO:0000313" key="5">
    <source>
        <dbReference type="Proteomes" id="UP000053201"/>
    </source>
</evidence>
<evidence type="ECO:0000256" key="1">
    <source>
        <dbReference type="ARBA" id="ARBA00022614"/>
    </source>
</evidence>
<keyword evidence="2" id="KW-0677">Repeat</keyword>
<dbReference type="STRING" id="645134.A0A0L0HAK6"/>
<feature type="compositionally biased region" description="Low complexity" evidence="3">
    <location>
        <begin position="387"/>
        <end position="398"/>
    </location>
</feature>
<dbReference type="RefSeq" id="XP_016605778.1">
    <property type="nucleotide sequence ID" value="XM_016754940.1"/>
</dbReference>
<dbReference type="Pfam" id="PF13855">
    <property type="entry name" value="LRR_8"/>
    <property type="match status" value="2"/>
</dbReference>
<evidence type="ECO:0000256" key="2">
    <source>
        <dbReference type="ARBA" id="ARBA00022737"/>
    </source>
</evidence>
<feature type="compositionally biased region" description="Basic and acidic residues" evidence="3">
    <location>
        <begin position="401"/>
        <end position="412"/>
    </location>
</feature>
<organism evidence="4 5">
    <name type="scientific">Spizellomyces punctatus (strain DAOM BR117)</name>
    <dbReference type="NCBI Taxonomy" id="645134"/>
    <lineage>
        <taxon>Eukaryota</taxon>
        <taxon>Fungi</taxon>
        <taxon>Fungi incertae sedis</taxon>
        <taxon>Chytridiomycota</taxon>
        <taxon>Chytridiomycota incertae sedis</taxon>
        <taxon>Chytridiomycetes</taxon>
        <taxon>Spizellomycetales</taxon>
        <taxon>Spizellomycetaceae</taxon>
        <taxon>Spizellomyces</taxon>
    </lineage>
</organism>
<dbReference type="PANTHER" id="PTHR48051:SF1">
    <property type="entry name" value="RAS SUPPRESSOR PROTEIN 1"/>
    <property type="match status" value="1"/>
</dbReference>
<accession>A0A0L0HAK6</accession>
<keyword evidence="5" id="KW-1185">Reference proteome</keyword>
<dbReference type="Pfam" id="PF00560">
    <property type="entry name" value="LRR_1"/>
    <property type="match status" value="1"/>
</dbReference>
<dbReference type="SMART" id="SM00369">
    <property type="entry name" value="LRR_TYP"/>
    <property type="match status" value="6"/>
</dbReference>
<evidence type="ECO:0000313" key="4">
    <source>
        <dbReference type="EMBL" id="KNC97738.1"/>
    </source>
</evidence>
<gene>
    <name evidence="4" type="ORF">SPPG_06740</name>
</gene>
<dbReference type="PANTHER" id="PTHR48051">
    <property type="match status" value="1"/>
</dbReference>
<dbReference type="SUPFAM" id="SSF52058">
    <property type="entry name" value="L domain-like"/>
    <property type="match status" value="1"/>
</dbReference>
<sequence>MKARRKEDDLRGGGEVVQLAHSSLDSIPATVLAIKSLVILNLSNNNISSLPPELCSIKSLRVLHLSSNHLTSLPPCFNQLFLLETLSLGANRLTSSAIEDACLDKLGQLTRLNLSNNQLSYVPESICDIDTLLSLSLSDNKITEIPESMAKLTRLQFFGISNNQLSSVNDIFSKLPALKGISLAGNPFSDPIGSQTELVELGGIVSVMHISNSVPRGAKMDIKAGETKSTKGVEPPTDGVAPISTASPDKRLAPRVITTLPDPVFPRGDRFSVVSGDTQGTLSSISESERATLFGNSPAFSDPPTVLETIPALQAASSSASESSTLASPIVCDSASSASSTSSPFSPLALYGSSPERGGEAAVVKISSPLKHGLIIEVEDTFSILESSETSENHSLSSRVSFERHAATPEDT</sequence>
<dbReference type="AlphaFoldDB" id="A0A0L0HAK6"/>
<dbReference type="PROSITE" id="PS51450">
    <property type="entry name" value="LRR"/>
    <property type="match status" value="3"/>
</dbReference>
<proteinExistence type="predicted"/>
<dbReference type="InterPro" id="IPR050216">
    <property type="entry name" value="LRR_domain-containing"/>
</dbReference>
<keyword evidence="1" id="KW-0433">Leucine-rich repeat</keyword>